<organism evidence="1 2">
    <name type="scientific">Haloarcula virus HJTV-2</name>
    <dbReference type="NCBI Taxonomy" id="2877986"/>
    <lineage>
        <taxon>Viruses</taxon>
        <taxon>Duplodnaviria</taxon>
        <taxon>Heunggongvirae</taxon>
        <taxon>Uroviricota</taxon>
        <taxon>Caudoviricetes</taxon>
        <taxon>Thumleimavirales</taxon>
        <taxon>Hafunaviridae</taxon>
        <taxon>Haloferacalesvirus</taxon>
        <taxon>Haloferacalesvirus thailandense</taxon>
        <taxon>Haloferacalesvirus HJTV2</taxon>
    </lineage>
</organism>
<evidence type="ECO:0000313" key="1">
    <source>
        <dbReference type="EMBL" id="UBF21645.1"/>
    </source>
</evidence>
<evidence type="ECO:0000313" key="2">
    <source>
        <dbReference type="Proteomes" id="UP000827376"/>
    </source>
</evidence>
<gene>
    <name evidence="1" type="ORF">HJTV-2_gp25</name>
</gene>
<dbReference type="Proteomes" id="UP000827376">
    <property type="component" value="Segment"/>
</dbReference>
<reference evidence="1 2" key="1">
    <citation type="submission" date="2021-05" db="EMBL/GenBank/DDBJ databases">
        <title>Diversity, taxonomy and evolution of archaeal viruses of the class Caudoviricetes.</title>
        <authorList>
            <person name="Liu Y."/>
            <person name="Demina T.A."/>
            <person name="Roux S."/>
            <person name="Aiewsakun P."/>
            <person name="Kazlauskas D."/>
            <person name="Simmonds P."/>
            <person name="Prangishvili D."/>
            <person name="Oksanen H.M."/>
            <person name="Krupovic M."/>
        </authorList>
    </citation>
    <scope>NUCLEOTIDE SEQUENCE [LARGE SCALE GENOMIC DNA]</scope>
    <source>
        <strain evidence="1">HJTV-2/27</strain>
    </source>
</reference>
<protein>
    <submittedName>
        <fullName evidence="1">Uncharacterized protein</fullName>
    </submittedName>
</protein>
<keyword evidence="2" id="KW-1185">Reference proteome</keyword>
<accession>A0AAE8XVR8</accession>
<sequence length="187" mass="20936">MVNAFANIGGGDTYIEEDPIQAGPNEGIQFKVIALGQPETDDTNDVSAQENKPVLFEFNPLFFPDRFNQSFDKELRREGQQCQGEDVSIKNLKNSEFHATGVILEENLRVVQKLAEHEGVVDMITPISPNGGMECYIKGGDVGELEGWNPVYRQWMFTYTFDFVSTGLDEFGNDTENDLVSSILDNQ</sequence>
<name>A0AAE8XVR8_9CAUD</name>
<dbReference type="EMBL" id="MZ334513">
    <property type="protein sequence ID" value="UBF21645.1"/>
    <property type="molecule type" value="Genomic_DNA"/>
</dbReference>
<proteinExistence type="predicted"/>